<accession>A0A1B6CNF6</accession>
<evidence type="ECO:0000256" key="1">
    <source>
        <dbReference type="ARBA" id="ARBA00004123"/>
    </source>
</evidence>
<dbReference type="InterPro" id="IPR006600">
    <property type="entry name" value="HTH_CenpB_DNA-bd_dom"/>
</dbReference>
<feature type="compositionally biased region" description="Polar residues" evidence="4">
    <location>
        <begin position="1"/>
        <end position="11"/>
    </location>
</feature>
<dbReference type="InterPro" id="IPR009057">
    <property type="entry name" value="Homeodomain-like_sf"/>
</dbReference>
<dbReference type="AlphaFoldDB" id="A0A1B6CNF6"/>
<evidence type="ECO:0000256" key="4">
    <source>
        <dbReference type="SAM" id="MobiDB-lite"/>
    </source>
</evidence>
<name>A0A1B6CNF6_9HEMI</name>
<dbReference type="InterPro" id="IPR007889">
    <property type="entry name" value="HTH_Psq"/>
</dbReference>
<sequence>MSQLVQSTDTQGIKVETRPHPLDQTPQCGGVYQIMPKRSPGINMAKIIRSAKSMPTKYKRKANAAVRGKWSEAQLKAALKRLEEGDISINRAASYYEIPPRTLRRRKLTGNDKKTPLGPPGVFGTENEKQLINHIQHLERTGTTVDRKTIRSLAFQFAEDLGIKHRFKAGMAGKDWLYSFLRRNPELSVKKGKPSSTPRSDVIVVESRQESDTEEDAVDPLSETSTLNIASQDGTAVKEEMIRVDEAPPRKKRRKRSTGNEEDEDNEYRLLLKGLVDRLQKAEDESEIFCKFLCAKLKKLDDESREEAMNEIQNYMFNFSKTKRLQVKNQSNGEQPACSQN</sequence>
<keyword evidence="3" id="KW-0539">Nucleus</keyword>
<evidence type="ECO:0000259" key="5">
    <source>
        <dbReference type="PROSITE" id="PS51253"/>
    </source>
</evidence>
<comment type="subcellular location">
    <subcellularLocation>
        <location evidence="1">Nucleus</location>
    </subcellularLocation>
</comment>
<feature type="region of interest" description="Disordered" evidence="4">
    <location>
        <begin position="1"/>
        <end position="27"/>
    </location>
</feature>
<dbReference type="EMBL" id="GEDC01022355">
    <property type="protein sequence ID" value="JAS14943.1"/>
    <property type="molecule type" value="Transcribed_RNA"/>
</dbReference>
<evidence type="ECO:0000256" key="3">
    <source>
        <dbReference type="ARBA" id="ARBA00023242"/>
    </source>
</evidence>
<dbReference type="SUPFAM" id="SSF46689">
    <property type="entry name" value="Homeodomain-like"/>
    <property type="match status" value="2"/>
</dbReference>
<reference evidence="6" key="1">
    <citation type="submission" date="2015-12" db="EMBL/GenBank/DDBJ databases">
        <title>De novo transcriptome assembly of four potential Pierce s Disease insect vectors from Arizona vineyards.</title>
        <authorList>
            <person name="Tassone E.E."/>
        </authorList>
    </citation>
    <scope>NUCLEOTIDE SEQUENCE</scope>
</reference>
<evidence type="ECO:0000313" key="6">
    <source>
        <dbReference type="EMBL" id="JAS14943.1"/>
    </source>
</evidence>
<feature type="compositionally biased region" description="Polar residues" evidence="4">
    <location>
        <begin position="222"/>
        <end position="234"/>
    </location>
</feature>
<gene>
    <name evidence="6" type="ORF">g.5464</name>
</gene>
<evidence type="ECO:0000256" key="2">
    <source>
        <dbReference type="ARBA" id="ARBA00023125"/>
    </source>
</evidence>
<feature type="domain" description="HTH CENPB-type" evidence="5">
    <location>
        <begin position="115"/>
        <end position="190"/>
    </location>
</feature>
<feature type="compositionally biased region" description="Basic and acidic residues" evidence="4">
    <location>
        <begin position="236"/>
        <end position="249"/>
    </location>
</feature>
<keyword evidence="2" id="KW-0238">DNA-binding</keyword>
<dbReference type="Pfam" id="PF03221">
    <property type="entry name" value="HTH_Tnp_Tc5"/>
    <property type="match status" value="1"/>
</dbReference>
<protein>
    <recommendedName>
        <fullName evidence="5">HTH CENPB-type domain-containing protein</fullName>
    </recommendedName>
</protein>
<dbReference type="GO" id="GO:0003677">
    <property type="term" value="F:DNA binding"/>
    <property type="evidence" value="ECO:0007669"/>
    <property type="project" value="UniProtKB-KW"/>
</dbReference>
<feature type="region of interest" description="Disordered" evidence="4">
    <location>
        <begin position="188"/>
        <end position="265"/>
    </location>
</feature>
<dbReference type="Gene3D" id="1.10.10.60">
    <property type="entry name" value="Homeodomain-like"/>
    <property type="match status" value="2"/>
</dbReference>
<organism evidence="6">
    <name type="scientific">Clastoptera arizonana</name>
    <name type="common">Arizona spittle bug</name>
    <dbReference type="NCBI Taxonomy" id="38151"/>
    <lineage>
        <taxon>Eukaryota</taxon>
        <taxon>Metazoa</taxon>
        <taxon>Ecdysozoa</taxon>
        <taxon>Arthropoda</taxon>
        <taxon>Hexapoda</taxon>
        <taxon>Insecta</taxon>
        <taxon>Pterygota</taxon>
        <taxon>Neoptera</taxon>
        <taxon>Paraneoptera</taxon>
        <taxon>Hemiptera</taxon>
        <taxon>Auchenorrhyncha</taxon>
        <taxon>Cercopoidea</taxon>
        <taxon>Clastopteridae</taxon>
        <taxon>Clastoptera</taxon>
    </lineage>
</organism>
<dbReference type="PROSITE" id="PS51253">
    <property type="entry name" value="HTH_CENPB"/>
    <property type="match status" value="1"/>
</dbReference>
<proteinExistence type="predicted"/>
<dbReference type="GO" id="GO:0005634">
    <property type="term" value="C:nucleus"/>
    <property type="evidence" value="ECO:0007669"/>
    <property type="project" value="UniProtKB-SubCell"/>
</dbReference>
<dbReference type="Pfam" id="PF05225">
    <property type="entry name" value="HTH_psq"/>
    <property type="match status" value="1"/>
</dbReference>